<name>A0A813U5Q1_9BILA</name>
<feature type="transmembrane region" description="Helical" evidence="7">
    <location>
        <begin position="54"/>
        <end position="77"/>
    </location>
</feature>
<reference evidence="10" key="1">
    <citation type="submission" date="2021-02" db="EMBL/GenBank/DDBJ databases">
        <authorList>
            <person name="Nowell W R."/>
        </authorList>
    </citation>
    <scope>NUCLEOTIDE SEQUENCE</scope>
</reference>
<feature type="domain" description="G-protein coupled receptors family 1 profile" evidence="8">
    <location>
        <begin position="33"/>
        <end position="286"/>
    </location>
</feature>
<sequence length="745" mass="84660">MSSNDPYIRQIQLSIQYIALTFGFPILILGIIGNILNIIVFLHKASYKHNASSFYMLVKSFFDLNVLVISLTGDIIIAGFRANALTSENWCKFRVPLVYINSLCSSSCLCLQAIDSYMCSSRNATIRQYSTIKKARYLIVGFLFVWICNECPYYFMKSANIIPNLTCQTSNTIYRTYRSYFTILVLNIIVPITIITLFGYLTYKNMHTLNTDGQYRLSTLTKQTIRMALYEIIIVLLFKCPFGIAQIYLVSTANIVKDVYRQTQEQFITLFFYFYVYNANAVPFFCYFAASKSFRKQVIDTIKRIRFNQRTNLVFPLGDTCGGFIRKDDWDISGNDLLSSPVQVTDYASCCIKCQATSGCKAFAYSPTTKDCWPKTSAGDGGKPEGNRISGYSSNMCGGFIRKDDWDIPGNDLLPSSVQVSDYASCCVKCQTTSGCKAFAYSPPTKECWLKTSTGNGGFSRSDRISGFDGEIVGATWQEHWFEHNQLLTRVYYGDDLALYYDDDVARSTTPYISKYLSDAWRYVKRNYGSFGPEERLYAIFHTGRYSGGHPSYYYSASHDFKNVIDQGAGPWFEQLGSMDIPTHEIFHIVEMASFNTQGSPGFGNPPNGIWGDSKMAEIFGYDVYKGLGLTAEAERAKSLSMANSDNFPRPNTYWFRDWLYPWYIQGQETKVLVNYFKLVAQYFPKYTGTNQYARSMNWGEFIHFSSGAAGINMKNQATIAFGWTSEMDNQFNKARSDFAAIIYT</sequence>
<dbReference type="InterPro" id="IPR000276">
    <property type="entry name" value="GPCR_Rhodpsn"/>
</dbReference>
<evidence type="ECO:0008006" key="12">
    <source>
        <dbReference type="Google" id="ProtNLM"/>
    </source>
</evidence>
<feature type="transmembrane region" description="Helical" evidence="7">
    <location>
        <begin position="180"/>
        <end position="203"/>
    </location>
</feature>
<dbReference type="GO" id="GO:0016020">
    <property type="term" value="C:membrane"/>
    <property type="evidence" value="ECO:0007669"/>
    <property type="project" value="UniProtKB-SubCell"/>
</dbReference>
<organism evidence="10 11">
    <name type="scientific">Adineta steineri</name>
    <dbReference type="NCBI Taxonomy" id="433720"/>
    <lineage>
        <taxon>Eukaryota</taxon>
        <taxon>Metazoa</taxon>
        <taxon>Spiralia</taxon>
        <taxon>Gnathifera</taxon>
        <taxon>Rotifera</taxon>
        <taxon>Eurotatoria</taxon>
        <taxon>Bdelloidea</taxon>
        <taxon>Adinetida</taxon>
        <taxon>Adinetidae</taxon>
        <taxon>Adineta</taxon>
    </lineage>
</organism>
<dbReference type="AlphaFoldDB" id="A0A813U5Q1"/>
<keyword evidence="2 7" id="KW-0812">Transmembrane</keyword>
<evidence type="ECO:0000256" key="7">
    <source>
        <dbReference type="SAM" id="Phobius"/>
    </source>
</evidence>
<dbReference type="Proteomes" id="UP000663832">
    <property type="component" value="Unassembled WGS sequence"/>
</dbReference>
<dbReference type="InterPro" id="IPR052954">
    <property type="entry name" value="GPCR-Ligand_Int"/>
</dbReference>
<feature type="domain" description="Apple" evidence="9">
    <location>
        <begin position="397"/>
        <end position="472"/>
    </location>
</feature>
<dbReference type="CDD" id="cd01100">
    <property type="entry name" value="APPLE_Factor_XI_like"/>
    <property type="match status" value="1"/>
</dbReference>
<evidence type="ECO:0000256" key="4">
    <source>
        <dbReference type="ARBA" id="ARBA00022989"/>
    </source>
</evidence>
<feature type="transmembrane region" description="Helical" evidence="7">
    <location>
        <begin position="135"/>
        <end position="155"/>
    </location>
</feature>
<evidence type="ECO:0000313" key="10">
    <source>
        <dbReference type="EMBL" id="CAF0818725.1"/>
    </source>
</evidence>
<dbReference type="GO" id="GO:0004930">
    <property type="term" value="F:G protein-coupled receptor activity"/>
    <property type="evidence" value="ECO:0007669"/>
    <property type="project" value="InterPro"/>
</dbReference>
<dbReference type="SMART" id="SM00223">
    <property type="entry name" value="APPLE"/>
    <property type="match status" value="2"/>
</dbReference>
<keyword evidence="11" id="KW-1185">Reference proteome</keyword>
<dbReference type="Pfam" id="PF00001">
    <property type="entry name" value="7tm_1"/>
    <property type="match status" value="1"/>
</dbReference>
<feature type="transmembrane region" description="Helical" evidence="7">
    <location>
        <begin position="224"/>
        <end position="250"/>
    </location>
</feature>
<dbReference type="GO" id="GO:0005576">
    <property type="term" value="C:extracellular region"/>
    <property type="evidence" value="ECO:0007669"/>
    <property type="project" value="InterPro"/>
</dbReference>
<evidence type="ECO:0000259" key="9">
    <source>
        <dbReference type="PROSITE" id="PS50948"/>
    </source>
</evidence>
<dbReference type="InterPro" id="IPR000177">
    <property type="entry name" value="Apple"/>
</dbReference>
<evidence type="ECO:0000256" key="3">
    <source>
        <dbReference type="ARBA" id="ARBA00022737"/>
    </source>
</evidence>
<keyword evidence="6" id="KW-1015">Disulfide bond</keyword>
<evidence type="ECO:0000313" key="11">
    <source>
        <dbReference type="Proteomes" id="UP000663832"/>
    </source>
</evidence>
<dbReference type="PROSITE" id="PS50262">
    <property type="entry name" value="G_PROTEIN_RECEP_F1_2"/>
    <property type="match status" value="1"/>
</dbReference>
<dbReference type="OrthoDB" id="10066560at2759"/>
<evidence type="ECO:0000256" key="5">
    <source>
        <dbReference type="ARBA" id="ARBA00023136"/>
    </source>
</evidence>
<dbReference type="EMBL" id="CAJNOM010000020">
    <property type="protein sequence ID" value="CAF0818725.1"/>
    <property type="molecule type" value="Genomic_DNA"/>
</dbReference>
<keyword evidence="4 7" id="KW-1133">Transmembrane helix</keyword>
<accession>A0A813U5Q1</accession>
<dbReference type="PANTHER" id="PTHR46641">
    <property type="entry name" value="FMRFAMIDE RECEPTOR-RELATED"/>
    <property type="match status" value="1"/>
</dbReference>
<dbReference type="GO" id="GO:0006508">
    <property type="term" value="P:proteolysis"/>
    <property type="evidence" value="ECO:0007669"/>
    <property type="project" value="InterPro"/>
</dbReference>
<comment type="subcellular location">
    <subcellularLocation>
        <location evidence="1">Membrane</location>
    </subcellularLocation>
</comment>
<keyword evidence="3" id="KW-0677">Repeat</keyword>
<feature type="transmembrane region" description="Helical" evidence="7">
    <location>
        <begin position="270"/>
        <end position="290"/>
    </location>
</feature>
<dbReference type="PANTHER" id="PTHR46641:SF18">
    <property type="entry name" value="G-PROTEIN COUPLED RECEPTORS FAMILY 1 PROFILE DOMAIN-CONTAINING PROTEIN"/>
    <property type="match status" value="1"/>
</dbReference>
<evidence type="ECO:0000259" key="8">
    <source>
        <dbReference type="PROSITE" id="PS50262"/>
    </source>
</evidence>
<comment type="caution">
    <text evidence="10">The sequence shown here is derived from an EMBL/GenBank/DDBJ whole genome shotgun (WGS) entry which is preliminary data.</text>
</comment>
<feature type="transmembrane region" description="Helical" evidence="7">
    <location>
        <begin position="15"/>
        <end position="42"/>
    </location>
</feature>
<evidence type="ECO:0000256" key="1">
    <source>
        <dbReference type="ARBA" id="ARBA00004370"/>
    </source>
</evidence>
<dbReference type="InterPro" id="IPR017452">
    <property type="entry name" value="GPCR_Rhodpsn_7TM"/>
</dbReference>
<evidence type="ECO:0000256" key="2">
    <source>
        <dbReference type="ARBA" id="ARBA00022692"/>
    </source>
</evidence>
<dbReference type="SUPFAM" id="SSF81321">
    <property type="entry name" value="Family A G protein-coupled receptor-like"/>
    <property type="match status" value="1"/>
</dbReference>
<dbReference type="Gene3D" id="3.50.4.10">
    <property type="entry name" value="Hepatocyte Growth Factor"/>
    <property type="match status" value="2"/>
</dbReference>
<keyword evidence="5 7" id="KW-0472">Membrane</keyword>
<dbReference type="PROSITE" id="PS50948">
    <property type="entry name" value="PAN"/>
    <property type="match status" value="1"/>
</dbReference>
<dbReference type="Pfam" id="PF14295">
    <property type="entry name" value="PAN_4"/>
    <property type="match status" value="2"/>
</dbReference>
<gene>
    <name evidence="10" type="ORF">QVE165_LOCUS5140</name>
</gene>
<dbReference type="InterPro" id="IPR003609">
    <property type="entry name" value="Pan_app"/>
</dbReference>
<protein>
    <recommendedName>
        <fullName evidence="12">Apple domain-containing protein</fullName>
    </recommendedName>
</protein>
<evidence type="ECO:0000256" key="6">
    <source>
        <dbReference type="ARBA" id="ARBA00023157"/>
    </source>
</evidence>
<proteinExistence type="predicted"/>
<dbReference type="Gene3D" id="1.20.1070.10">
    <property type="entry name" value="Rhodopsin 7-helix transmembrane proteins"/>
    <property type="match status" value="1"/>
</dbReference>